<evidence type="ECO:0000256" key="1">
    <source>
        <dbReference type="SAM" id="MobiDB-lite"/>
    </source>
</evidence>
<dbReference type="RefSeq" id="WP_260561540.1">
    <property type="nucleotide sequence ID" value="NZ_BAABEC010000164.1"/>
</dbReference>
<feature type="compositionally biased region" description="Low complexity" evidence="1">
    <location>
        <begin position="88"/>
        <end position="98"/>
    </location>
</feature>
<dbReference type="Proteomes" id="UP001060261">
    <property type="component" value="Chromosome"/>
</dbReference>
<name>A0ABY5YJM0_9DEIO</name>
<accession>A0ABY5YJM0</accession>
<proteinExistence type="predicted"/>
<feature type="region of interest" description="Disordered" evidence="1">
    <location>
        <begin position="29"/>
        <end position="51"/>
    </location>
</feature>
<feature type="compositionally biased region" description="Low complexity" evidence="1">
    <location>
        <begin position="29"/>
        <end position="44"/>
    </location>
</feature>
<evidence type="ECO:0000313" key="2">
    <source>
        <dbReference type="EMBL" id="UWX65284.1"/>
    </source>
</evidence>
<feature type="region of interest" description="Disordered" evidence="1">
    <location>
        <begin position="74"/>
        <end position="98"/>
    </location>
</feature>
<dbReference type="EMBL" id="CP104213">
    <property type="protein sequence ID" value="UWX65284.1"/>
    <property type="molecule type" value="Genomic_DNA"/>
</dbReference>
<reference evidence="2" key="1">
    <citation type="submission" date="2022-09" db="EMBL/GenBank/DDBJ databases">
        <title>genome sequence of Deinococcus rubellus.</title>
        <authorList>
            <person name="Srinivasan S."/>
        </authorList>
    </citation>
    <scope>NUCLEOTIDE SEQUENCE</scope>
    <source>
        <strain evidence="2">Ant6</strain>
    </source>
</reference>
<gene>
    <name evidence="2" type="ORF">N0D28_06420</name>
</gene>
<protein>
    <submittedName>
        <fullName evidence="2">Uncharacterized protein</fullName>
    </submittedName>
</protein>
<sequence>MANLKVSYYSGDPLEGGKLIGTVKLMPPRQAAAPGPAQAVGQRQNPLAAQAPAGARFAVIKDTRGGARIIDLSQMNQRMDGQGGRGGSRSQDGTPPQR</sequence>
<keyword evidence="3" id="KW-1185">Reference proteome</keyword>
<organism evidence="2 3">
    <name type="scientific">Deinococcus rubellus</name>
    <dbReference type="NCBI Taxonomy" id="1889240"/>
    <lineage>
        <taxon>Bacteria</taxon>
        <taxon>Thermotogati</taxon>
        <taxon>Deinococcota</taxon>
        <taxon>Deinococci</taxon>
        <taxon>Deinococcales</taxon>
        <taxon>Deinococcaceae</taxon>
        <taxon>Deinococcus</taxon>
    </lineage>
</organism>
<evidence type="ECO:0000313" key="3">
    <source>
        <dbReference type="Proteomes" id="UP001060261"/>
    </source>
</evidence>